<comment type="caution">
    <text evidence="4">The sequence shown here is derived from an EMBL/GenBank/DDBJ whole genome shotgun (WGS) entry which is preliminary data.</text>
</comment>
<keyword evidence="5" id="KW-1185">Reference proteome</keyword>
<keyword evidence="2" id="KW-0812">Transmembrane</keyword>
<feature type="transmembrane region" description="Helical" evidence="2">
    <location>
        <begin position="187"/>
        <end position="214"/>
    </location>
</feature>
<dbReference type="AlphaFoldDB" id="A0A2A2WSB7"/>
<evidence type="ECO:0000313" key="4">
    <source>
        <dbReference type="EMBL" id="PAY24045.1"/>
    </source>
</evidence>
<feature type="transmembrane region" description="Helical" evidence="2">
    <location>
        <begin position="68"/>
        <end position="90"/>
    </location>
</feature>
<keyword evidence="2" id="KW-0472">Membrane</keyword>
<evidence type="ECO:0000256" key="1">
    <source>
        <dbReference type="SAM" id="MobiDB-lite"/>
    </source>
</evidence>
<keyword evidence="2" id="KW-1133">Transmembrane helix</keyword>
<feature type="compositionally biased region" description="Low complexity" evidence="1">
    <location>
        <begin position="8"/>
        <end position="18"/>
    </location>
</feature>
<dbReference type="Proteomes" id="UP000218810">
    <property type="component" value="Unassembled WGS sequence"/>
</dbReference>
<feature type="region of interest" description="Disordered" evidence="1">
    <location>
        <begin position="1"/>
        <end position="26"/>
    </location>
</feature>
<feature type="transmembrane region" description="Helical" evidence="2">
    <location>
        <begin position="146"/>
        <end position="175"/>
    </location>
</feature>
<protein>
    <recommendedName>
        <fullName evidence="3">DUF1468 domain-containing protein</fullName>
    </recommendedName>
</protein>
<dbReference type="InterPro" id="IPR009936">
    <property type="entry name" value="DUF1468"/>
</dbReference>
<proteinExistence type="predicted"/>
<reference evidence="5" key="1">
    <citation type="submission" date="2017-09" db="EMBL/GenBank/DDBJ databases">
        <authorList>
            <person name="Zhang Y."/>
            <person name="Huang X."/>
            <person name="Liu J."/>
            <person name="Lu L."/>
            <person name="Peng K."/>
        </authorList>
    </citation>
    <scope>NUCLEOTIDE SEQUENCE [LARGE SCALE GENOMIC DNA]</scope>
    <source>
        <strain evidence="5">S-XJ-1</strain>
    </source>
</reference>
<feature type="domain" description="DUF1468" evidence="3">
    <location>
        <begin position="38"/>
        <end position="210"/>
    </location>
</feature>
<dbReference type="EMBL" id="NTGA01000011">
    <property type="protein sequence ID" value="PAY24045.1"/>
    <property type="molecule type" value="Genomic_DNA"/>
</dbReference>
<accession>A0A2A2WSB7</accession>
<dbReference type="Pfam" id="PF07331">
    <property type="entry name" value="TctB"/>
    <property type="match status" value="1"/>
</dbReference>
<organism evidence="4 5">
    <name type="scientific">Dietzia natronolimnaea</name>
    <dbReference type="NCBI Taxonomy" id="161920"/>
    <lineage>
        <taxon>Bacteria</taxon>
        <taxon>Bacillati</taxon>
        <taxon>Actinomycetota</taxon>
        <taxon>Actinomycetes</taxon>
        <taxon>Mycobacteriales</taxon>
        <taxon>Dietziaceae</taxon>
        <taxon>Dietzia</taxon>
    </lineage>
</organism>
<feature type="transmembrane region" description="Helical" evidence="2">
    <location>
        <begin position="36"/>
        <end position="56"/>
    </location>
</feature>
<dbReference type="OrthoDB" id="5119225at2"/>
<sequence>MTLVTDQASAGGTTAPSAPAAPPTDRRRWWRQRTELGFAAGVLAIAAFMIVQTITMDVPEGVGAPGPRFFPGLVAGFLILTGGLLAISVIRTPRHTAATSTMGQLSTDMLEDLAAIDDHADSPATTAPAAGGDSEYVPVDYRTTGIVIAGLVGFAILLQPVGWLVTASVLFWIVSRALGSRRPVFDIAVSVIFASVIQIAFSAGLGLGLPAGILEGVVPWSN</sequence>
<gene>
    <name evidence="4" type="ORF">CEY15_05710</name>
</gene>
<dbReference type="RefSeq" id="WP_095717647.1">
    <property type="nucleotide sequence ID" value="NZ_NTGA01000011.1"/>
</dbReference>
<evidence type="ECO:0000313" key="5">
    <source>
        <dbReference type="Proteomes" id="UP000218810"/>
    </source>
</evidence>
<name>A0A2A2WSB7_9ACTN</name>
<evidence type="ECO:0000259" key="3">
    <source>
        <dbReference type="Pfam" id="PF07331"/>
    </source>
</evidence>
<evidence type="ECO:0000256" key="2">
    <source>
        <dbReference type="SAM" id="Phobius"/>
    </source>
</evidence>